<evidence type="ECO:0000313" key="3">
    <source>
        <dbReference type="EMBL" id="KAK7805273.1"/>
    </source>
</evidence>
<evidence type="ECO:0000313" key="4">
    <source>
        <dbReference type="Proteomes" id="UP001488838"/>
    </source>
</evidence>
<reference evidence="3 4" key="1">
    <citation type="journal article" date="2023" name="bioRxiv">
        <title>Conserved and derived expression patterns and positive selection on dental genes reveal complex evolutionary context of ever-growing rodent molars.</title>
        <authorList>
            <person name="Calamari Z.T."/>
            <person name="Song A."/>
            <person name="Cohen E."/>
            <person name="Akter M."/>
            <person name="Roy R.D."/>
            <person name="Hallikas O."/>
            <person name="Christensen M.M."/>
            <person name="Li P."/>
            <person name="Marangoni P."/>
            <person name="Jernvall J."/>
            <person name="Klein O.D."/>
        </authorList>
    </citation>
    <scope>NUCLEOTIDE SEQUENCE [LARGE SCALE GENOMIC DNA]</scope>
    <source>
        <strain evidence="3">V071</strain>
    </source>
</reference>
<comment type="caution">
    <text evidence="3">The sequence shown here is derived from an EMBL/GenBank/DDBJ whole genome shotgun (WGS) entry which is preliminary data.</text>
</comment>
<dbReference type="InterPro" id="IPR012677">
    <property type="entry name" value="Nucleotide-bd_a/b_plait_sf"/>
</dbReference>
<organism evidence="3 4">
    <name type="scientific">Myodes glareolus</name>
    <name type="common">Bank vole</name>
    <name type="synonym">Clethrionomys glareolus</name>
    <dbReference type="NCBI Taxonomy" id="447135"/>
    <lineage>
        <taxon>Eukaryota</taxon>
        <taxon>Metazoa</taxon>
        <taxon>Chordata</taxon>
        <taxon>Craniata</taxon>
        <taxon>Vertebrata</taxon>
        <taxon>Euteleostomi</taxon>
        <taxon>Mammalia</taxon>
        <taxon>Eutheria</taxon>
        <taxon>Euarchontoglires</taxon>
        <taxon>Glires</taxon>
        <taxon>Rodentia</taxon>
        <taxon>Myomorpha</taxon>
        <taxon>Muroidea</taxon>
        <taxon>Cricetidae</taxon>
        <taxon>Arvicolinae</taxon>
        <taxon>Myodes</taxon>
    </lineage>
</organism>
<name>A0AAW0HTC4_MYOGA</name>
<dbReference type="InterPro" id="IPR012678">
    <property type="entry name" value="Ribosomal_uL23/eL15/eS24_sf"/>
</dbReference>
<dbReference type="EMBL" id="JBBHLL010000345">
    <property type="protein sequence ID" value="KAK7805273.1"/>
    <property type="molecule type" value="Genomic_DNA"/>
</dbReference>
<dbReference type="GO" id="GO:0003735">
    <property type="term" value="F:structural constituent of ribosome"/>
    <property type="evidence" value="ECO:0007669"/>
    <property type="project" value="InterPro"/>
</dbReference>
<accession>A0AAW0HTC4</accession>
<dbReference type="Proteomes" id="UP001488838">
    <property type="component" value="Unassembled WGS sequence"/>
</dbReference>
<protein>
    <submittedName>
        <fullName evidence="3">Uncharacterized protein</fullName>
    </submittedName>
</protein>
<evidence type="ECO:0000256" key="1">
    <source>
        <dbReference type="ARBA" id="ARBA00022980"/>
    </source>
</evidence>
<gene>
    <name evidence="3" type="ORF">U0070_025020</name>
</gene>
<evidence type="ECO:0000256" key="2">
    <source>
        <dbReference type="ARBA" id="ARBA00023274"/>
    </source>
</evidence>
<dbReference type="AlphaFoldDB" id="A0AAW0HTC4"/>
<dbReference type="GO" id="GO:0022626">
    <property type="term" value="C:cytosolic ribosome"/>
    <property type="evidence" value="ECO:0007669"/>
    <property type="project" value="UniProtKB-ARBA"/>
</dbReference>
<proteinExistence type="predicted"/>
<sequence length="71" mass="7870">MKKMEGKRGGCTCIPVDDKDNRHQSKLAVQKLHDTDAAKVNSLLRLDCEQACVRLAHDFDDSDTANKIGIT</sequence>
<dbReference type="GO" id="GO:0044391">
    <property type="term" value="C:ribosomal subunit"/>
    <property type="evidence" value="ECO:0007669"/>
    <property type="project" value="UniProtKB-ARBA"/>
</dbReference>
<dbReference type="GO" id="GO:0006412">
    <property type="term" value="P:translation"/>
    <property type="evidence" value="ECO:0007669"/>
    <property type="project" value="InterPro"/>
</dbReference>
<keyword evidence="4" id="KW-1185">Reference proteome</keyword>
<keyword evidence="2" id="KW-0687">Ribonucleoprotein</keyword>
<keyword evidence="1" id="KW-0689">Ribosomal protein</keyword>
<dbReference type="Gene3D" id="3.30.70.330">
    <property type="match status" value="1"/>
</dbReference>
<dbReference type="SUPFAM" id="SSF54189">
    <property type="entry name" value="Ribosomal proteins S24e, L23 and L15e"/>
    <property type="match status" value="1"/>
</dbReference>